<sequence length="558" mass="62967">MPLDLADPGLRVELRRMLARAPEREPERAQAVASWLDSLPGGSTLAFYGCGGIARRLAVEHGESLGRHRAVFFTTRQEPDRLFHGHPKRDVEAVRAAPPQHIVLLSATFDQAMRQNLAGVDAQRMVGLAGIIRSHVSEEALRACLEDVRAEARRVARKLAEALPGDGPVLGLHLMNFGSVYRPGPLRRIREAGYRVALATTRAATLPMSAEAMESEGVVDHLYVASSDEMLQLVLLELLETTDLFTLFEFPKQFNNVWYVSAVARRARCATIAYADNFLSSFYNDTDYARRFSENTELDQQTIRACYRDFFRNVDAVIHKDATQVLDRFTTLFGASPERLFFLPYTEGGMLPGSTGMKRSARDGIRRIAFGHSLHQGFFHKEWYDQDAFMRLVRDITATGLGFTVYNSMDPDGSGWEDLMALARENPLFEYRTGIPYDRFLRELQAYDYGWLGFRFEGVPGEFVRTNLQLKVFAYAQAGLPTLVSPEFEHCRALVESNGLGLTVQSSDWPRLPEILDAFDAEACRARLEAFCRNLDVDVHVRDMIAFYDRLARKQATP</sequence>
<dbReference type="Gene3D" id="3.40.50.2000">
    <property type="entry name" value="Glycogen Phosphorylase B"/>
    <property type="match status" value="1"/>
</dbReference>
<proteinExistence type="predicted"/>
<dbReference type="EMBL" id="BLTE01000013">
    <property type="protein sequence ID" value="GFK94940.1"/>
    <property type="molecule type" value="Genomic_DNA"/>
</dbReference>
<evidence type="ECO:0000313" key="2">
    <source>
        <dbReference type="Proteomes" id="UP000494245"/>
    </source>
</evidence>
<dbReference type="AlphaFoldDB" id="A0A6V8LVG8"/>
<dbReference type="RefSeq" id="WP_173085513.1">
    <property type="nucleotide sequence ID" value="NZ_BLTE01000013.1"/>
</dbReference>
<comment type="caution">
    <text evidence="1">The sequence shown here is derived from an EMBL/GenBank/DDBJ whole genome shotgun (WGS) entry which is preliminary data.</text>
</comment>
<keyword evidence="2" id="KW-1185">Reference proteome</keyword>
<dbReference type="Proteomes" id="UP000494245">
    <property type="component" value="Unassembled WGS sequence"/>
</dbReference>
<accession>A0A6V8LVG8</accession>
<name>A0A6V8LVG8_9BACT</name>
<gene>
    <name evidence="1" type="ORF">NNJEOMEG_02788</name>
</gene>
<reference evidence="1 2" key="2">
    <citation type="submission" date="2020-05" db="EMBL/GenBank/DDBJ databases">
        <title>Draft genome sequence of Desulfovibrio sp. strainFSS-1.</title>
        <authorList>
            <person name="Shimoshige H."/>
            <person name="Kobayashi H."/>
            <person name="Maekawa T."/>
        </authorList>
    </citation>
    <scope>NUCLEOTIDE SEQUENCE [LARGE SCALE GENOMIC DNA]</scope>
    <source>
        <strain evidence="1 2">SIID29052-01</strain>
    </source>
</reference>
<evidence type="ECO:0008006" key="3">
    <source>
        <dbReference type="Google" id="ProtNLM"/>
    </source>
</evidence>
<evidence type="ECO:0000313" key="1">
    <source>
        <dbReference type="EMBL" id="GFK94940.1"/>
    </source>
</evidence>
<organism evidence="1 2">
    <name type="scientific">Fundidesulfovibrio magnetotacticus</name>
    <dbReference type="NCBI Taxonomy" id="2730080"/>
    <lineage>
        <taxon>Bacteria</taxon>
        <taxon>Pseudomonadati</taxon>
        <taxon>Thermodesulfobacteriota</taxon>
        <taxon>Desulfovibrionia</taxon>
        <taxon>Desulfovibrionales</taxon>
        <taxon>Desulfovibrionaceae</taxon>
        <taxon>Fundidesulfovibrio</taxon>
    </lineage>
</organism>
<protein>
    <recommendedName>
        <fullName evidence="3">DUF3880 domain-containing protein</fullName>
    </recommendedName>
</protein>
<reference evidence="1 2" key="1">
    <citation type="submission" date="2020-04" db="EMBL/GenBank/DDBJ databases">
        <authorList>
            <consortium name="Desulfovibrio sp. FSS-1 genome sequencing consortium"/>
            <person name="Shimoshige H."/>
            <person name="Kobayashi H."/>
            <person name="Maekawa T."/>
        </authorList>
    </citation>
    <scope>NUCLEOTIDE SEQUENCE [LARGE SCALE GENOMIC DNA]</scope>
    <source>
        <strain evidence="1 2">SIID29052-01</strain>
    </source>
</reference>